<keyword evidence="4" id="KW-0813">Transport</keyword>
<dbReference type="PANTHER" id="PTHR12929">
    <property type="entry name" value="SOLUTE CARRIER FAMILY 52"/>
    <property type="match status" value="1"/>
</dbReference>
<evidence type="ECO:0000256" key="2">
    <source>
        <dbReference type="ARBA" id="ARBA00004651"/>
    </source>
</evidence>
<dbReference type="GO" id="GO:0032217">
    <property type="term" value="F:riboflavin transmembrane transporter activity"/>
    <property type="evidence" value="ECO:0007669"/>
    <property type="project" value="InterPro"/>
</dbReference>
<evidence type="ECO:0000256" key="6">
    <source>
        <dbReference type="ARBA" id="ARBA00022692"/>
    </source>
</evidence>
<keyword evidence="8 10" id="KW-0472">Membrane</keyword>
<evidence type="ECO:0000313" key="12">
    <source>
        <dbReference type="Proteomes" id="UP000663874"/>
    </source>
</evidence>
<evidence type="ECO:0000256" key="8">
    <source>
        <dbReference type="ARBA" id="ARBA00023136"/>
    </source>
</evidence>
<name>A0A819JTI3_9BILA</name>
<feature type="transmembrane region" description="Helical" evidence="10">
    <location>
        <begin position="431"/>
        <end position="451"/>
    </location>
</feature>
<keyword evidence="6 10" id="KW-0812">Transmembrane</keyword>
<evidence type="ECO:0000256" key="10">
    <source>
        <dbReference type="SAM" id="Phobius"/>
    </source>
</evidence>
<dbReference type="PANTHER" id="PTHR12929:SF10">
    <property type="entry name" value="RIBOFLAVIN TRANSPORTER"/>
    <property type="match status" value="1"/>
</dbReference>
<feature type="transmembrane region" description="Helical" evidence="10">
    <location>
        <begin position="690"/>
        <end position="710"/>
    </location>
</feature>
<dbReference type="GO" id="GO:0005886">
    <property type="term" value="C:plasma membrane"/>
    <property type="evidence" value="ECO:0007669"/>
    <property type="project" value="UniProtKB-SubCell"/>
</dbReference>
<evidence type="ECO:0000256" key="7">
    <source>
        <dbReference type="ARBA" id="ARBA00022989"/>
    </source>
</evidence>
<dbReference type="Pfam" id="PF06237">
    <property type="entry name" value="SLC52_ribofla_tr"/>
    <property type="match status" value="2"/>
</dbReference>
<keyword evidence="7 10" id="KW-1133">Transmembrane helix</keyword>
<feature type="transmembrane region" description="Helical" evidence="10">
    <location>
        <begin position="596"/>
        <end position="624"/>
    </location>
</feature>
<reference evidence="11" key="1">
    <citation type="submission" date="2021-02" db="EMBL/GenBank/DDBJ databases">
        <authorList>
            <person name="Nowell W R."/>
        </authorList>
    </citation>
    <scope>NUCLEOTIDE SEQUENCE</scope>
</reference>
<gene>
    <name evidence="11" type="ORF">FNK824_LOCUS22349</name>
</gene>
<feature type="transmembrane region" description="Helical" evidence="10">
    <location>
        <begin position="141"/>
        <end position="164"/>
    </location>
</feature>
<comment type="caution">
    <text evidence="11">The sequence shown here is derived from an EMBL/GenBank/DDBJ whole genome shotgun (WGS) entry which is preliminary data.</text>
</comment>
<organism evidence="11 12">
    <name type="scientific">Rotaria sordida</name>
    <dbReference type="NCBI Taxonomy" id="392033"/>
    <lineage>
        <taxon>Eukaryota</taxon>
        <taxon>Metazoa</taxon>
        <taxon>Spiralia</taxon>
        <taxon>Gnathifera</taxon>
        <taxon>Rotifera</taxon>
        <taxon>Eurotatoria</taxon>
        <taxon>Bdelloidea</taxon>
        <taxon>Philodinida</taxon>
        <taxon>Philodinidae</taxon>
        <taxon>Rotaria</taxon>
    </lineage>
</organism>
<proteinExistence type="inferred from homology"/>
<feature type="region of interest" description="Disordered" evidence="9">
    <location>
        <begin position="566"/>
        <end position="586"/>
    </location>
</feature>
<feature type="transmembrane region" description="Helical" evidence="10">
    <location>
        <begin position="21"/>
        <end position="45"/>
    </location>
</feature>
<comment type="catalytic activity">
    <reaction evidence="1">
        <text>riboflavin(in) = riboflavin(out)</text>
        <dbReference type="Rhea" id="RHEA:35015"/>
        <dbReference type="ChEBI" id="CHEBI:57986"/>
    </reaction>
</comment>
<comment type="subcellular location">
    <subcellularLocation>
        <location evidence="2">Cell membrane</location>
        <topology evidence="2">Multi-pass membrane protein</topology>
    </subcellularLocation>
</comment>
<evidence type="ECO:0000256" key="5">
    <source>
        <dbReference type="ARBA" id="ARBA00022475"/>
    </source>
</evidence>
<feature type="transmembrane region" description="Helical" evidence="10">
    <location>
        <begin position="730"/>
        <end position="753"/>
    </location>
</feature>
<feature type="transmembrane region" description="Helical" evidence="10">
    <location>
        <begin position="358"/>
        <end position="376"/>
    </location>
</feature>
<dbReference type="AlphaFoldDB" id="A0A819JTI3"/>
<accession>A0A819JTI3</accession>
<protein>
    <submittedName>
        <fullName evidence="11">Uncharacterized protein</fullName>
    </submittedName>
</protein>
<evidence type="ECO:0000313" key="11">
    <source>
        <dbReference type="EMBL" id="CAF3934977.1"/>
    </source>
</evidence>
<evidence type="ECO:0000256" key="4">
    <source>
        <dbReference type="ARBA" id="ARBA00022448"/>
    </source>
</evidence>
<feature type="transmembrane region" description="Helical" evidence="10">
    <location>
        <begin position="657"/>
        <end position="678"/>
    </location>
</feature>
<sequence>MDNQMQDSIVLRAGRARKRKLLGLVLAIICLGLCIALAIILFKYLNPPRQISNLVTTKVTNDIEYMTSTNLPDVITTMNIVNSSEQSILSTIGVSLIEIYTNYSLHEPIEYETDGHSLGNTLYFNGALMCNYTGGDRDRQLIISGVILAMICVALYINLTVILSKRSSSQNRYRIKNQTYETINNSTVMTSNNLSDVTTSKQPITSSVQSFLETMVANQSESYTNYSIKEPLEYDINGRQLGNRFHYNLKQVCRTNGYVNSVSFRLLTNWEGTASLYIFVLSESLFIDKILYRYAINPQKNTTLWQTFKISSRTLPIHHGNFLGIGMQDSSNTNQIYVVKSIDGVTGININENTTMKYAQIICFILIVVMNWSSWIDLNGVFVELPIMISFIPEGWRIPSIVGLCLCAANIMPAIVTFLRLYQGKRFSEIPYIYMVIIIGIVSCFILAFFWNKTTYLFGSERSLWLLGCVFTLCMLDSEGLTGVIPTLLLLAQGSGGEAICVQSDNGTMLKPTFTQPRFSVTVYMLLIASIIVASLLAFVILQHSNIVSLADAAEPSKFNDTTLNSASDAGEHSPMVPTIDSSKPSKPDKHITTSLFIFLLCINTYNSFVAFGILPSLITYSVLPYGQKAYYYICLLNPLAYTLALLLNVKWANIPIYITIIGTIIGSIIGVFIITIALQSPCPWLADTLQGALIIVSIWFSLTIIIAYLRITTGSLIKTKWPGEKGMFYFGVSVQLGLFLGAVPIIRFVIILNNIEFLC</sequence>
<evidence type="ECO:0000256" key="9">
    <source>
        <dbReference type="SAM" id="MobiDB-lite"/>
    </source>
</evidence>
<keyword evidence="5" id="KW-1003">Cell membrane</keyword>
<dbReference type="EMBL" id="CAJOBE010004507">
    <property type="protein sequence ID" value="CAF3934977.1"/>
    <property type="molecule type" value="Genomic_DNA"/>
</dbReference>
<evidence type="ECO:0000256" key="1">
    <source>
        <dbReference type="ARBA" id="ARBA00000215"/>
    </source>
</evidence>
<dbReference type="Proteomes" id="UP000663874">
    <property type="component" value="Unassembled WGS sequence"/>
</dbReference>
<feature type="transmembrane region" description="Helical" evidence="10">
    <location>
        <begin position="630"/>
        <end position="650"/>
    </location>
</feature>
<evidence type="ECO:0000256" key="3">
    <source>
        <dbReference type="ARBA" id="ARBA00006366"/>
    </source>
</evidence>
<comment type="similarity">
    <text evidence="3">Belongs to the riboflavin transporter family.</text>
</comment>
<feature type="transmembrane region" description="Helical" evidence="10">
    <location>
        <begin position="521"/>
        <end position="542"/>
    </location>
</feature>
<feature type="transmembrane region" description="Helical" evidence="10">
    <location>
        <begin position="396"/>
        <end position="419"/>
    </location>
</feature>
<dbReference type="InterPro" id="IPR009357">
    <property type="entry name" value="Riboflavin_transptr"/>
</dbReference>